<protein>
    <recommendedName>
        <fullName evidence="3">DUF3781 domain-containing protein</fullName>
    </recommendedName>
</protein>
<dbReference type="STRING" id="713588.SAMN05421789_107114"/>
<gene>
    <name evidence="1" type="ORF">SAMN05421789_107114</name>
</gene>
<dbReference type="EMBL" id="FTOI01000007">
    <property type="protein sequence ID" value="SIS81308.1"/>
    <property type="molecule type" value="Genomic_DNA"/>
</dbReference>
<evidence type="ECO:0008006" key="3">
    <source>
        <dbReference type="Google" id="ProtNLM"/>
    </source>
</evidence>
<evidence type="ECO:0000313" key="1">
    <source>
        <dbReference type="EMBL" id="SIS81308.1"/>
    </source>
</evidence>
<proteinExistence type="predicted"/>
<dbReference type="Pfam" id="PF12636">
    <property type="entry name" value="DUF3781"/>
    <property type="match status" value="1"/>
</dbReference>
<organism evidence="1 2">
    <name type="scientific">Kaistella chaponensis</name>
    <dbReference type="NCBI Taxonomy" id="713588"/>
    <lineage>
        <taxon>Bacteria</taxon>
        <taxon>Pseudomonadati</taxon>
        <taxon>Bacteroidota</taxon>
        <taxon>Flavobacteriia</taxon>
        <taxon>Flavobacteriales</taxon>
        <taxon>Weeksellaceae</taxon>
        <taxon>Chryseobacterium group</taxon>
        <taxon>Kaistella</taxon>
    </lineage>
</organism>
<reference evidence="2" key="1">
    <citation type="submission" date="2017-01" db="EMBL/GenBank/DDBJ databases">
        <authorList>
            <person name="Varghese N."/>
            <person name="Submissions S."/>
        </authorList>
    </citation>
    <scope>NUCLEOTIDE SEQUENCE [LARGE SCALE GENOMIC DNA]</scope>
    <source>
        <strain evidence="2">DSM 23145</strain>
    </source>
</reference>
<dbReference type="AlphaFoldDB" id="A0A1N7M5D4"/>
<name>A0A1N7M5D4_9FLAO</name>
<dbReference type="OrthoDB" id="1093942at2"/>
<keyword evidence="2" id="KW-1185">Reference proteome</keyword>
<accession>A0A1N7M5D4</accession>
<sequence length="87" mass="10340">MNINIPEILSKICYTELVYQRINKKLKTELSKLEIEKMLFDILNETQEKYFKKIGKNIYVNNSDNNIKITINSNTFRIITVDKIVKK</sequence>
<evidence type="ECO:0000313" key="2">
    <source>
        <dbReference type="Proteomes" id="UP000185839"/>
    </source>
</evidence>
<dbReference type="InterPro" id="IPR024229">
    <property type="entry name" value="DUF3781"/>
</dbReference>
<dbReference type="Proteomes" id="UP000185839">
    <property type="component" value="Unassembled WGS sequence"/>
</dbReference>
<dbReference type="RefSeq" id="WP_076387136.1">
    <property type="nucleotide sequence ID" value="NZ_DAOOBN010000066.1"/>
</dbReference>